<keyword evidence="4" id="KW-1185">Reference proteome</keyword>
<dbReference type="Proteomes" id="UP000015241">
    <property type="component" value="Unassembled WGS sequence"/>
</dbReference>
<dbReference type="PRINTS" id="PR00347">
    <property type="entry name" value="THAUMATIN"/>
</dbReference>
<keyword evidence="2" id="KW-0732">Signal</keyword>
<dbReference type="EMBL" id="KE504156">
    <property type="protein sequence ID" value="EPS99470.1"/>
    <property type="molecule type" value="Genomic_DNA"/>
</dbReference>
<name>S8FD37_FOMSC</name>
<evidence type="ECO:0000313" key="3">
    <source>
        <dbReference type="EMBL" id="EPS99470.1"/>
    </source>
</evidence>
<dbReference type="InParanoid" id="S8FD37"/>
<dbReference type="Gene3D" id="2.60.110.10">
    <property type="entry name" value="Thaumatin"/>
    <property type="match status" value="1"/>
</dbReference>
<sequence>MMAWEGCYKGVNSCLSHFTMFACIAFVLSALAVAVSAQTPFAIVNNCGYQVDPAFFPAATASDGSLTGGFPLAAGASADVTLGATWSGRIWGRTGCDADGNCQTGGCGAESCTGPAGAGPTLAQFTLDGWSNLDFFNPSTADGFNLALTIVPGPQCSTAAQSCTAEGQGNGCGSTSSCPTGTNYTIQFC</sequence>
<organism evidence="3 4">
    <name type="scientific">Fomitopsis schrenkii</name>
    <name type="common">Brown rot fungus</name>
    <dbReference type="NCBI Taxonomy" id="2126942"/>
    <lineage>
        <taxon>Eukaryota</taxon>
        <taxon>Fungi</taxon>
        <taxon>Dikarya</taxon>
        <taxon>Basidiomycota</taxon>
        <taxon>Agaricomycotina</taxon>
        <taxon>Agaricomycetes</taxon>
        <taxon>Polyporales</taxon>
        <taxon>Fomitopsis</taxon>
    </lineage>
</organism>
<dbReference type="eggNOG" id="ENOG502RCJ1">
    <property type="taxonomic scope" value="Eukaryota"/>
</dbReference>
<feature type="disulfide bond" evidence="1">
    <location>
        <begin position="96"/>
        <end position="102"/>
    </location>
</feature>
<feature type="chain" id="PRO_5004563774" evidence="2">
    <location>
        <begin position="38"/>
        <end position="189"/>
    </location>
</feature>
<evidence type="ECO:0000256" key="2">
    <source>
        <dbReference type="SAM" id="SignalP"/>
    </source>
</evidence>
<dbReference type="PROSITE" id="PS51367">
    <property type="entry name" value="THAUMATIN_2"/>
    <property type="match status" value="1"/>
</dbReference>
<evidence type="ECO:0000256" key="1">
    <source>
        <dbReference type="PIRSR" id="PIRSR002703-1"/>
    </source>
</evidence>
<dbReference type="InterPro" id="IPR001938">
    <property type="entry name" value="Thaumatin"/>
</dbReference>
<gene>
    <name evidence="3" type="ORF">FOMPIDRAFT_158348</name>
</gene>
<dbReference type="AlphaFoldDB" id="S8FD37"/>
<keyword evidence="1" id="KW-1015">Disulfide bond</keyword>
<dbReference type="OrthoDB" id="430315at2759"/>
<proteinExistence type="predicted"/>
<dbReference type="HOGENOM" id="CLU_1570687_0_0_1"/>
<dbReference type="PANTHER" id="PTHR31048">
    <property type="entry name" value="OS03G0233200 PROTEIN"/>
    <property type="match status" value="1"/>
</dbReference>
<feature type="disulfide bond" evidence="1">
    <location>
        <begin position="107"/>
        <end position="112"/>
    </location>
</feature>
<protein>
    <submittedName>
        <fullName evidence="3">Osmotin thaumatin-like protein</fullName>
    </submittedName>
</protein>
<dbReference type="Pfam" id="PF00314">
    <property type="entry name" value="Thaumatin"/>
    <property type="match status" value="1"/>
</dbReference>
<dbReference type="SMART" id="SM00205">
    <property type="entry name" value="THN"/>
    <property type="match status" value="1"/>
</dbReference>
<accession>S8FD37</accession>
<dbReference type="PIRSF" id="PIRSF002703">
    <property type="entry name" value="Thaumatin"/>
    <property type="match status" value="1"/>
</dbReference>
<evidence type="ECO:0000313" key="4">
    <source>
        <dbReference type="Proteomes" id="UP000015241"/>
    </source>
</evidence>
<dbReference type="SUPFAM" id="SSF49870">
    <property type="entry name" value="Osmotin, thaumatin-like protein"/>
    <property type="match status" value="1"/>
</dbReference>
<reference evidence="3 4" key="1">
    <citation type="journal article" date="2012" name="Science">
        <title>The Paleozoic origin of enzymatic lignin decomposition reconstructed from 31 fungal genomes.</title>
        <authorList>
            <person name="Floudas D."/>
            <person name="Binder M."/>
            <person name="Riley R."/>
            <person name="Barry K."/>
            <person name="Blanchette R.A."/>
            <person name="Henrissat B."/>
            <person name="Martinez A.T."/>
            <person name="Otillar R."/>
            <person name="Spatafora J.W."/>
            <person name="Yadav J.S."/>
            <person name="Aerts A."/>
            <person name="Benoit I."/>
            <person name="Boyd A."/>
            <person name="Carlson A."/>
            <person name="Copeland A."/>
            <person name="Coutinho P.M."/>
            <person name="de Vries R.P."/>
            <person name="Ferreira P."/>
            <person name="Findley K."/>
            <person name="Foster B."/>
            <person name="Gaskell J."/>
            <person name="Glotzer D."/>
            <person name="Gorecki P."/>
            <person name="Heitman J."/>
            <person name="Hesse C."/>
            <person name="Hori C."/>
            <person name="Igarashi K."/>
            <person name="Jurgens J.A."/>
            <person name="Kallen N."/>
            <person name="Kersten P."/>
            <person name="Kohler A."/>
            <person name="Kuees U."/>
            <person name="Kumar T.K.A."/>
            <person name="Kuo A."/>
            <person name="LaButti K."/>
            <person name="Larrondo L.F."/>
            <person name="Lindquist E."/>
            <person name="Ling A."/>
            <person name="Lombard V."/>
            <person name="Lucas S."/>
            <person name="Lundell T."/>
            <person name="Martin R."/>
            <person name="McLaughlin D.J."/>
            <person name="Morgenstern I."/>
            <person name="Morin E."/>
            <person name="Murat C."/>
            <person name="Nagy L.G."/>
            <person name="Nolan M."/>
            <person name="Ohm R.A."/>
            <person name="Patyshakuliyeva A."/>
            <person name="Rokas A."/>
            <person name="Ruiz-Duenas F.J."/>
            <person name="Sabat G."/>
            <person name="Salamov A."/>
            <person name="Samejima M."/>
            <person name="Schmutz J."/>
            <person name="Slot J.C."/>
            <person name="St John F."/>
            <person name="Stenlid J."/>
            <person name="Sun H."/>
            <person name="Sun S."/>
            <person name="Syed K."/>
            <person name="Tsang A."/>
            <person name="Wiebenga A."/>
            <person name="Young D."/>
            <person name="Pisabarro A."/>
            <person name="Eastwood D.C."/>
            <person name="Martin F."/>
            <person name="Cullen D."/>
            <person name="Grigoriev I.V."/>
            <person name="Hibbett D.S."/>
        </authorList>
    </citation>
    <scope>NUCLEOTIDE SEQUENCE</scope>
    <source>
        <strain evidence="4">FP-58527</strain>
    </source>
</reference>
<feature type="signal peptide" evidence="2">
    <location>
        <begin position="1"/>
        <end position="37"/>
    </location>
</feature>
<dbReference type="InterPro" id="IPR037176">
    <property type="entry name" value="Osmotin/thaumatin-like_sf"/>
</dbReference>